<dbReference type="GO" id="GO:1902975">
    <property type="term" value="P:mitotic DNA replication initiation"/>
    <property type="evidence" value="ECO:0007669"/>
    <property type="project" value="TreeGrafter"/>
</dbReference>
<dbReference type="SUPFAM" id="SSF158573">
    <property type="entry name" value="GINS helical bundle-like"/>
    <property type="match status" value="1"/>
</dbReference>
<evidence type="ECO:0000259" key="8">
    <source>
        <dbReference type="Pfam" id="PF05916"/>
    </source>
</evidence>
<dbReference type="CDD" id="cd21693">
    <property type="entry name" value="GINS_B_Psf3"/>
    <property type="match status" value="1"/>
</dbReference>
<proteinExistence type="inferred from homology"/>
<dbReference type="VEuPathDB" id="FungiDB:CJI97_000394"/>
<gene>
    <name evidence="10" type="ORF">QG37_08100</name>
</gene>
<dbReference type="InterPro" id="IPR010492">
    <property type="entry name" value="GINS_Psf3"/>
</dbReference>
<comment type="subcellular location">
    <subcellularLocation>
        <location evidence="1 7">Nucleus</location>
    </subcellularLocation>
</comment>
<dbReference type="AlphaFoldDB" id="A0A0L0NNN8"/>
<dbReference type="VEuPathDB" id="FungiDB:QG37_08100"/>
<organism evidence="10 11">
    <name type="scientific">Candidozyma auris</name>
    <name type="common">Yeast</name>
    <name type="synonym">Candida auris</name>
    <dbReference type="NCBI Taxonomy" id="498019"/>
    <lineage>
        <taxon>Eukaryota</taxon>
        <taxon>Fungi</taxon>
        <taxon>Dikarya</taxon>
        <taxon>Ascomycota</taxon>
        <taxon>Saccharomycotina</taxon>
        <taxon>Pichiomycetes</taxon>
        <taxon>Metschnikowiaceae</taxon>
        <taxon>Candidozyma</taxon>
    </lineage>
</organism>
<dbReference type="VEuPathDB" id="FungiDB:CJJ07_003937"/>
<evidence type="ECO:0000313" key="10">
    <source>
        <dbReference type="EMBL" id="KND95767.1"/>
    </source>
</evidence>
<dbReference type="GO" id="GO:0000811">
    <property type="term" value="C:GINS complex"/>
    <property type="evidence" value="ECO:0007669"/>
    <property type="project" value="UniProtKB-UniRule"/>
</dbReference>
<dbReference type="SUPFAM" id="SSF160059">
    <property type="entry name" value="PriA/YqbF domain"/>
    <property type="match status" value="1"/>
</dbReference>
<evidence type="ECO:0000256" key="2">
    <source>
        <dbReference type="ARBA" id="ARBA00006343"/>
    </source>
</evidence>
<sequence length="175" mass="20202">MGYYDIDDILAENEKVPCVFNATYPGLGFLDGSPNRPLEKDTKVELPMWLAKLLAMSELLAQSDLSFVEMLTPEFISNKVLSAIRADPTSVDLHSLKANYYKLAEQWIYIFNDRPVAEIVMEMLKQRALEIDNFASNTNKHVNSSFLHSLDEFEKKLYRVTAESKRRMRNWSNET</sequence>
<dbReference type="VEuPathDB" id="FungiDB:B9J08_000394"/>
<evidence type="ECO:0000256" key="6">
    <source>
        <dbReference type="ARBA" id="ARBA00023242"/>
    </source>
</evidence>
<evidence type="ECO:0000256" key="1">
    <source>
        <dbReference type="ARBA" id="ARBA00004123"/>
    </source>
</evidence>
<dbReference type="Gene3D" id="1.20.58.2050">
    <property type="match status" value="1"/>
</dbReference>
<dbReference type="InterPro" id="IPR036224">
    <property type="entry name" value="GINS_bundle-like_dom_sf"/>
</dbReference>
<keyword evidence="6 7" id="KW-0539">Nucleus</keyword>
<dbReference type="InterPro" id="IPR055221">
    <property type="entry name" value="PSF3_N"/>
</dbReference>
<dbReference type="VEuPathDB" id="FungiDB:CJI96_0001114"/>
<accession>A0A0L0NNN8</accession>
<dbReference type="Pfam" id="PF05916">
    <property type="entry name" value="Sld5"/>
    <property type="match status" value="1"/>
</dbReference>
<comment type="subunit">
    <text evidence="3">Component of the GINS complex which is a heterotetramer of SLD5, PSF1, PSF2 and PSF3.</text>
</comment>
<comment type="caution">
    <text evidence="10">The sequence shown here is derived from an EMBL/GenBank/DDBJ whole genome shotgun (WGS) entry which is preliminary data.</text>
</comment>
<dbReference type="InterPro" id="IPR021151">
    <property type="entry name" value="GINS_A"/>
</dbReference>
<dbReference type="CDD" id="cd11713">
    <property type="entry name" value="GINS_A_psf3"/>
    <property type="match status" value="1"/>
</dbReference>
<protein>
    <recommendedName>
        <fullName evidence="4 7">DNA replication complex GINS protein PSF3</fullName>
    </recommendedName>
</protein>
<dbReference type="PANTHER" id="PTHR22768">
    <property type="entry name" value="DNA REPLICATION COMPLEX GINS PROTEIN PSF3"/>
    <property type="match status" value="1"/>
</dbReference>
<evidence type="ECO:0000256" key="7">
    <source>
        <dbReference type="RuleBase" id="RU367161"/>
    </source>
</evidence>
<keyword evidence="5 7" id="KW-0235">DNA replication</keyword>
<reference evidence="11" key="1">
    <citation type="journal article" date="2015" name="BMC Genomics">
        <title>Draft genome of a commonly misdiagnosed multidrug resistant pathogen Candida auris.</title>
        <authorList>
            <person name="Chatterjee S."/>
            <person name="Alampalli S.V."/>
            <person name="Nageshan R.K."/>
            <person name="Chettiar S.T."/>
            <person name="Joshi S."/>
            <person name="Tatu U.S."/>
        </authorList>
    </citation>
    <scope>NUCLEOTIDE SEQUENCE [LARGE SCALE GENOMIC DNA]</scope>
    <source>
        <strain evidence="11">6684</strain>
    </source>
</reference>
<dbReference type="EMBL" id="LGST01000066">
    <property type="protein sequence ID" value="KND95767.1"/>
    <property type="molecule type" value="Genomic_DNA"/>
</dbReference>
<dbReference type="VEuPathDB" id="FungiDB:CJJ09_002363"/>
<dbReference type="InterPro" id="IPR038437">
    <property type="entry name" value="GINS_Psf3_sf"/>
</dbReference>
<name>A0A0L0NNN8_CANAR</name>
<comment type="similarity">
    <text evidence="2 7">Belongs to the GINS3/PSF3 family.</text>
</comment>
<comment type="function">
    <text evidence="7">The GINS complex plays an essential role in the initiation of DNA replication.</text>
</comment>
<dbReference type="Proteomes" id="UP000037122">
    <property type="component" value="Unassembled WGS sequence"/>
</dbReference>
<evidence type="ECO:0000313" key="11">
    <source>
        <dbReference type="Proteomes" id="UP000037122"/>
    </source>
</evidence>
<evidence type="ECO:0000256" key="4">
    <source>
        <dbReference type="ARBA" id="ARBA00015140"/>
    </source>
</evidence>
<dbReference type="Pfam" id="PF22466">
    <property type="entry name" value="PSF3_N"/>
    <property type="match status" value="1"/>
</dbReference>
<feature type="domain" description="DNA replication complex GINS protein PSF3 N-terminal" evidence="9">
    <location>
        <begin position="4"/>
        <end position="56"/>
    </location>
</feature>
<evidence type="ECO:0000256" key="5">
    <source>
        <dbReference type="ARBA" id="ARBA00022705"/>
    </source>
</evidence>
<evidence type="ECO:0000256" key="3">
    <source>
        <dbReference type="ARBA" id="ARBA00011352"/>
    </source>
</evidence>
<feature type="domain" description="GINS subunit" evidence="8">
    <location>
        <begin position="76"/>
        <end position="172"/>
    </location>
</feature>
<evidence type="ECO:0000259" key="9">
    <source>
        <dbReference type="Pfam" id="PF22466"/>
    </source>
</evidence>
<dbReference type="PANTHER" id="PTHR22768:SF0">
    <property type="entry name" value="DNA REPLICATION COMPLEX GINS PROTEIN PSF3"/>
    <property type="match status" value="1"/>
</dbReference>